<organism evidence="1 2">
    <name type="scientific">Paraburkholderia humisilvae</name>
    <dbReference type="NCBI Taxonomy" id="627669"/>
    <lineage>
        <taxon>Bacteria</taxon>
        <taxon>Pseudomonadati</taxon>
        <taxon>Pseudomonadota</taxon>
        <taxon>Betaproteobacteria</taxon>
        <taxon>Burkholderiales</taxon>
        <taxon>Burkholderiaceae</taxon>
        <taxon>Paraburkholderia</taxon>
    </lineage>
</organism>
<evidence type="ECO:0000313" key="2">
    <source>
        <dbReference type="Proteomes" id="UP000494363"/>
    </source>
</evidence>
<dbReference type="RefSeq" id="WP_175233182.1">
    <property type="nucleotide sequence ID" value="NZ_CADIKH010000147.1"/>
</dbReference>
<proteinExistence type="predicted"/>
<evidence type="ECO:0008006" key="3">
    <source>
        <dbReference type="Google" id="ProtNLM"/>
    </source>
</evidence>
<keyword evidence="2" id="KW-1185">Reference proteome</keyword>
<accession>A0A6J5F784</accession>
<reference evidence="1 2" key="1">
    <citation type="submission" date="2020-04" db="EMBL/GenBank/DDBJ databases">
        <authorList>
            <person name="De Canck E."/>
        </authorList>
    </citation>
    <scope>NUCLEOTIDE SEQUENCE [LARGE SCALE GENOMIC DNA]</scope>
    <source>
        <strain evidence="1 2">LMG 29542</strain>
    </source>
</reference>
<evidence type="ECO:0000313" key="1">
    <source>
        <dbReference type="EMBL" id="CAB3774659.1"/>
    </source>
</evidence>
<protein>
    <recommendedName>
        <fullName evidence="3">Glycosyltransferase 2-like domain-containing protein</fullName>
    </recommendedName>
</protein>
<dbReference type="Gene3D" id="3.90.550.40">
    <property type="match status" value="1"/>
</dbReference>
<gene>
    <name evidence="1" type="ORF">LMG29542_08037</name>
</gene>
<dbReference type="Proteomes" id="UP000494363">
    <property type="component" value="Unassembled WGS sequence"/>
</dbReference>
<dbReference type="InterPro" id="IPR029044">
    <property type="entry name" value="Nucleotide-diphossugar_trans"/>
</dbReference>
<dbReference type="SUPFAM" id="SSF53448">
    <property type="entry name" value="Nucleotide-diphospho-sugar transferases"/>
    <property type="match status" value="1"/>
</dbReference>
<dbReference type="EMBL" id="CADIKH010000147">
    <property type="protein sequence ID" value="CAB3774659.1"/>
    <property type="molecule type" value="Genomic_DNA"/>
</dbReference>
<name>A0A6J5F784_9BURK</name>
<sequence>MKEVNKKFPQSVCIATPAHEGTCKMGYVESLLPLVIELIQRNVGVYFTTSKGALVVAGRNLCVDFFLKQTSATHLFFIDSDMSWRTADVMRMLEYGNLDVVGAMCPRKEYDWERIARIARARPDLPASDLPLYGVKQILEIPVQDDVMEVEAIGTGMMLIRREVFEALKNAHPEWLQGGHSIHSQTFAYFGGARNADGVSEDIAFCADVRSIGGSIHACPWLRIGHIGNHEFVGHPVATHR</sequence>
<dbReference type="AlphaFoldDB" id="A0A6J5F784"/>